<protein>
    <recommendedName>
        <fullName evidence="4">DUF4198 domain-containing protein</fullName>
    </recommendedName>
</protein>
<dbReference type="RefSeq" id="WP_038535050.1">
    <property type="nucleotide sequence ID" value="NZ_JAAFZF010000032.1"/>
</dbReference>
<name>A0ABS8QKN0_9BACI</name>
<accession>A0ABS8QKN0</accession>
<dbReference type="EMBL" id="JAJODE010000037">
    <property type="protein sequence ID" value="MCD4839652.1"/>
    <property type="molecule type" value="Genomic_DNA"/>
</dbReference>
<keyword evidence="3" id="KW-1185">Reference proteome</keyword>
<dbReference type="Proteomes" id="UP001162836">
    <property type="component" value="Unassembled WGS sequence"/>
</dbReference>
<gene>
    <name evidence="2" type="ORF">LRS37_12420</name>
</gene>
<evidence type="ECO:0000313" key="3">
    <source>
        <dbReference type="Proteomes" id="UP001162836"/>
    </source>
</evidence>
<sequence length="272" mass="30899">MKKWVISAVIYVLVVVGGFTAYDVYFAKDVTKSNSVSQKTHETPEHGEVAGHGHESGDSQASEVKPSLFYKDGLITITLEDQYGKPVDNLLVNHEKLLHLILVNEHLDQYYHLHPEKTGKGKFEIPHELEEDDYKAFIDIQPEKLSYQVSPLPFSVGKQKRSHDHHPLIVDQTLTKTIDGKTVELSVSSLKAGEPVTLFFKMVETTLEPYLGATGHVVILDEEATNYLHVHPINTEKPIFKTEFHQPGIYKIWAEFKQEGKVRVFPFIIEIK</sequence>
<reference evidence="2 3" key="1">
    <citation type="journal article" date="2023" name="Antonie Van Leeuwenhoek">
        <title>Unveiling the genomic potential of a novel thermostable glycoside hydrolases producing Neobacillus sedimentimangrovi UE25.</title>
        <authorList>
            <person name="Ejaz U."/>
            <person name="Saleem F."/>
            <person name="Rashid R."/>
            <person name="Hasan K.A."/>
            <person name="Syed M.N."/>
            <person name="Sohail M."/>
        </authorList>
    </citation>
    <scope>NUCLEOTIDE SEQUENCE [LARGE SCALE GENOMIC DNA]</scope>
    <source>
        <strain evidence="2 3">UE25</strain>
    </source>
</reference>
<evidence type="ECO:0000313" key="2">
    <source>
        <dbReference type="EMBL" id="MCD4839652.1"/>
    </source>
</evidence>
<organism evidence="2 3">
    <name type="scientific">Neobacillus sedimentimangrovi</name>
    <dbReference type="NCBI Taxonomy" id="2699460"/>
    <lineage>
        <taxon>Bacteria</taxon>
        <taxon>Bacillati</taxon>
        <taxon>Bacillota</taxon>
        <taxon>Bacilli</taxon>
        <taxon>Bacillales</taxon>
        <taxon>Bacillaceae</taxon>
        <taxon>Neobacillus</taxon>
    </lineage>
</organism>
<feature type="compositionally biased region" description="Basic and acidic residues" evidence="1">
    <location>
        <begin position="39"/>
        <end position="57"/>
    </location>
</feature>
<evidence type="ECO:0000256" key="1">
    <source>
        <dbReference type="SAM" id="MobiDB-lite"/>
    </source>
</evidence>
<proteinExistence type="predicted"/>
<comment type="caution">
    <text evidence="2">The sequence shown here is derived from an EMBL/GenBank/DDBJ whole genome shotgun (WGS) entry which is preliminary data.</text>
</comment>
<feature type="region of interest" description="Disordered" evidence="1">
    <location>
        <begin position="35"/>
        <end position="62"/>
    </location>
</feature>
<evidence type="ECO:0008006" key="4">
    <source>
        <dbReference type="Google" id="ProtNLM"/>
    </source>
</evidence>